<dbReference type="Proteomes" id="UP000308705">
    <property type="component" value="Unassembled WGS sequence"/>
</dbReference>
<protein>
    <submittedName>
        <fullName evidence="1">Uncharacterized protein</fullName>
    </submittedName>
</protein>
<dbReference type="RefSeq" id="WP_137248242.1">
    <property type="nucleotide sequence ID" value="NZ_SZQA01000016.1"/>
</dbReference>
<keyword evidence="2" id="KW-1185">Reference proteome</keyword>
<comment type="caution">
    <text evidence="1">The sequence shown here is derived from an EMBL/GenBank/DDBJ whole genome shotgun (WGS) entry which is preliminary data.</text>
</comment>
<evidence type="ECO:0000313" key="2">
    <source>
        <dbReference type="Proteomes" id="UP000308705"/>
    </source>
</evidence>
<organism evidence="1 2">
    <name type="scientific">Herbidospora galbida</name>
    <dbReference type="NCBI Taxonomy" id="2575442"/>
    <lineage>
        <taxon>Bacteria</taxon>
        <taxon>Bacillati</taxon>
        <taxon>Actinomycetota</taxon>
        <taxon>Actinomycetes</taxon>
        <taxon>Streptosporangiales</taxon>
        <taxon>Streptosporangiaceae</taxon>
        <taxon>Herbidospora</taxon>
    </lineage>
</organism>
<name>A0A4U3MHG1_9ACTN</name>
<dbReference type="EMBL" id="SZQA01000016">
    <property type="protein sequence ID" value="TKK87407.1"/>
    <property type="molecule type" value="Genomic_DNA"/>
</dbReference>
<sequence length="154" mass="16159">MKSRSLAPVVASGGGTALRLLVATLAVAAAYLTGTAVTDEPTRSVALSSAQSVPAEVRLAAPEPGVLAVGELPDCSYRVRAVAESGAVSYEWTLQRYSPSAEAWQDYLSGTGGYDGAARTVDWRVRVPGNPGVYRAVLDVADNRLISEKFQVDC</sequence>
<dbReference type="AlphaFoldDB" id="A0A4U3MHG1"/>
<reference evidence="1 2" key="1">
    <citation type="submission" date="2019-04" db="EMBL/GenBank/DDBJ databases">
        <title>Herbidospora sp. NEAU-GS14.nov., a novel actinomycete isolated from soil.</title>
        <authorList>
            <person name="Han L."/>
        </authorList>
    </citation>
    <scope>NUCLEOTIDE SEQUENCE [LARGE SCALE GENOMIC DNA]</scope>
    <source>
        <strain evidence="1 2">NEAU-GS14</strain>
    </source>
</reference>
<accession>A0A4U3MHG1</accession>
<gene>
    <name evidence="1" type="ORF">FDA94_18100</name>
</gene>
<proteinExistence type="predicted"/>
<dbReference type="OrthoDB" id="3542889at2"/>
<evidence type="ECO:0000313" key="1">
    <source>
        <dbReference type="EMBL" id="TKK87407.1"/>
    </source>
</evidence>